<accession>A0A8D8FPH7</accession>
<reference evidence="2" key="1">
    <citation type="submission" date="2021-05" db="EMBL/GenBank/DDBJ databases">
        <authorList>
            <person name="Alioto T."/>
            <person name="Alioto T."/>
            <person name="Gomez Garrido J."/>
        </authorList>
    </citation>
    <scope>NUCLEOTIDE SEQUENCE</scope>
</reference>
<keyword evidence="1" id="KW-0472">Membrane</keyword>
<feature type="transmembrane region" description="Helical" evidence="1">
    <location>
        <begin position="179"/>
        <end position="202"/>
    </location>
</feature>
<protein>
    <submittedName>
        <fullName evidence="2">(northern house mosquito) hypothetical protein</fullName>
    </submittedName>
</protein>
<keyword evidence="1" id="KW-0812">Transmembrane</keyword>
<dbReference type="EMBL" id="HBUE01084035">
    <property type="protein sequence ID" value="CAG6478887.1"/>
    <property type="molecule type" value="Transcribed_RNA"/>
</dbReference>
<evidence type="ECO:0000313" key="2">
    <source>
        <dbReference type="EMBL" id="CAG6478886.1"/>
    </source>
</evidence>
<dbReference type="EMBL" id="HBUE01084034">
    <property type="protein sequence ID" value="CAG6478886.1"/>
    <property type="molecule type" value="Transcribed_RNA"/>
</dbReference>
<proteinExistence type="predicted"/>
<organism evidence="2">
    <name type="scientific">Culex pipiens</name>
    <name type="common">House mosquito</name>
    <dbReference type="NCBI Taxonomy" id="7175"/>
    <lineage>
        <taxon>Eukaryota</taxon>
        <taxon>Metazoa</taxon>
        <taxon>Ecdysozoa</taxon>
        <taxon>Arthropoda</taxon>
        <taxon>Hexapoda</taxon>
        <taxon>Insecta</taxon>
        <taxon>Pterygota</taxon>
        <taxon>Neoptera</taxon>
        <taxon>Endopterygota</taxon>
        <taxon>Diptera</taxon>
        <taxon>Nematocera</taxon>
        <taxon>Culicoidea</taxon>
        <taxon>Culicidae</taxon>
        <taxon>Culicinae</taxon>
        <taxon>Culicini</taxon>
        <taxon>Culex</taxon>
        <taxon>Culex</taxon>
    </lineage>
</organism>
<evidence type="ECO:0000256" key="1">
    <source>
        <dbReference type="SAM" id="Phobius"/>
    </source>
</evidence>
<dbReference type="AlphaFoldDB" id="A0A8D8FPH7"/>
<name>A0A8D8FPH7_CULPI</name>
<keyword evidence="1" id="KW-1133">Transmembrane helix</keyword>
<sequence>MSSQIFGFLNTAESLPVPAVSDSDDELRQCFESFATLSITLMLFFSRHERSPSLLLFTQHDVAESSRDVLQQTLALCRPRSLRNFRTSWLLSPPPRRFSREVLSTGCTGGLSSDLNSSTFSNELESLAVFSRVIKLLARIGSSNAALLHPVGHSNTLLTLVVTSIVLPSAEPPQLHSHFFAAFEVVVVVVVFDTSVFIIIVISEVLVVVTLEGASSVPPRSFGKVPSAITSLSVLVYLHREAIRSLSSPNGNSGDEAQHRSRS</sequence>